<dbReference type="InterPro" id="IPR036565">
    <property type="entry name" value="Mur-like_cat_sf"/>
</dbReference>
<feature type="binding site" evidence="7">
    <location>
        <begin position="115"/>
        <end position="121"/>
    </location>
    <ligand>
        <name>ATP</name>
        <dbReference type="ChEBI" id="CHEBI:30616"/>
    </ligand>
</feature>
<dbReference type="PANTHER" id="PTHR23135">
    <property type="entry name" value="MUR LIGASE FAMILY MEMBER"/>
    <property type="match status" value="1"/>
</dbReference>
<protein>
    <recommendedName>
        <fullName evidence="7">UDP-N-acetylmuramyl-tripeptide synthetase</fullName>
        <ecNumber evidence="7">6.3.2.-</ecNumber>
    </recommendedName>
    <alternativeName>
        <fullName evidence="7">UDP-MurNAc-tripeptide synthetase</fullName>
    </alternativeName>
</protein>
<dbReference type="GO" id="GO:0008360">
    <property type="term" value="P:regulation of cell shape"/>
    <property type="evidence" value="ECO:0007669"/>
    <property type="project" value="UniProtKB-KW"/>
</dbReference>
<comment type="similarity">
    <text evidence="1 7">Belongs to the MurCDEF family. MurE subfamily.</text>
</comment>
<sequence length="518" mass="57573">MKLDLLLKNIADKSFDFVITGEKNVAFKKIVDDTRKIEKGDLFVAIKGLHIDAHLLIPEAVKKGASIIVGEYIPKDVNKNVTRIEVSNSRRALALLASSYFNNPAQKMKVIGVTGTDGKTTTANLIYWFLLKKGLRVGLLSTISAKIGNQEYETGFHVTNPEPLLLYEFLAEMVENKAEYVVIEVTSHGLDQERVAGIKFDTGVLTNLTHEHLDYHKSMESYRKSKANLFKNVKYAVLNNDDKSSAFFENILNKETRLISYGVKTKSDLMADKINFEDKYMDFRLRYGTSENIVKTTLLGAYNVHNILAATAACLPYGVGVDDIANYLLDFPLLSGRLEKVNNDKGIDIYVDFAHTPNALENVLTLIKKQTKGKLTAVIGCAGERDSNKRPLMGKISAERADYTVFTAEDPRSENVDDIIDQMVVGANKAASSELKSDNYHTTARGSKGYKLFLRIPERGEAISFAINKLAEPGDSVVICGKGHEKSMNYRGVEYPWSDREAAEMALAGSVKNISRVE</sequence>
<keyword evidence="6 7" id="KW-0961">Cell wall biogenesis/degradation</keyword>
<comment type="pathway">
    <text evidence="7 8">Cell wall biogenesis; peptidoglycan biosynthesis.</text>
</comment>
<dbReference type="UniPathway" id="UPA00219"/>
<feature type="modified residue" description="N6-carboxylysine" evidence="7">
    <location>
        <position position="226"/>
    </location>
</feature>
<evidence type="ECO:0000256" key="3">
    <source>
        <dbReference type="ARBA" id="ARBA00022960"/>
    </source>
</evidence>
<evidence type="ECO:0000256" key="2">
    <source>
        <dbReference type="ARBA" id="ARBA00022618"/>
    </source>
</evidence>
<keyword evidence="4 7" id="KW-0573">Peptidoglycan synthesis</keyword>
<evidence type="ECO:0000256" key="4">
    <source>
        <dbReference type="ARBA" id="ARBA00022984"/>
    </source>
</evidence>
<gene>
    <name evidence="7" type="primary">murE</name>
    <name evidence="12" type="ORF">A2628_01885</name>
</gene>
<dbReference type="AlphaFoldDB" id="A0A1F7YLP5"/>
<keyword evidence="7" id="KW-0547">Nucleotide-binding</keyword>
<dbReference type="GO" id="GO:0005737">
    <property type="term" value="C:cytoplasm"/>
    <property type="evidence" value="ECO:0007669"/>
    <property type="project" value="UniProtKB-SubCell"/>
</dbReference>
<dbReference type="Gene3D" id="3.40.1390.10">
    <property type="entry name" value="MurE/MurF, N-terminal domain"/>
    <property type="match status" value="1"/>
</dbReference>
<keyword evidence="5 7" id="KW-0131">Cell cycle</keyword>
<dbReference type="GO" id="GO:0005524">
    <property type="term" value="F:ATP binding"/>
    <property type="evidence" value="ECO:0007669"/>
    <property type="project" value="UniProtKB-UniRule"/>
</dbReference>
<name>A0A1F7YLP5_9BACT</name>
<dbReference type="GO" id="GO:0009252">
    <property type="term" value="P:peptidoglycan biosynthetic process"/>
    <property type="evidence" value="ECO:0007669"/>
    <property type="project" value="UniProtKB-UniRule"/>
</dbReference>
<dbReference type="PANTHER" id="PTHR23135:SF4">
    <property type="entry name" value="UDP-N-ACETYLMURAMOYL-L-ALANYL-D-GLUTAMATE--2,6-DIAMINOPIMELATE LIGASE MURE HOMOLOG, CHLOROPLASTIC"/>
    <property type="match status" value="1"/>
</dbReference>
<feature type="binding site" evidence="7">
    <location>
        <position position="192"/>
    </location>
    <ligand>
        <name>UDP-N-acetyl-alpha-D-muramoyl-L-alanyl-D-glutamate</name>
        <dbReference type="ChEBI" id="CHEBI:83900"/>
    </ligand>
</feature>
<dbReference type="InterPro" id="IPR013221">
    <property type="entry name" value="Mur_ligase_cen"/>
</dbReference>
<reference evidence="12 13" key="1">
    <citation type="journal article" date="2016" name="Nat. Commun.">
        <title>Thousands of microbial genomes shed light on interconnected biogeochemical processes in an aquifer system.</title>
        <authorList>
            <person name="Anantharaman K."/>
            <person name="Brown C.T."/>
            <person name="Hug L.A."/>
            <person name="Sharon I."/>
            <person name="Castelle C.J."/>
            <person name="Probst A.J."/>
            <person name="Thomas B.C."/>
            <person name="Singh A."/>
            <person name="Wilkins M.J."/>
            <person name="Karaoz U."/>
            <person name="Brodie E.L."/>
            <person name="Williams K.H."/>
            <person name="Hubbard S.S."/>
            <person name="Banfield J.F."/>
        </authorList>
    </citation>
    <scope>NUCLEOTIDE SEQUENCE [LARGE SCALE GENOMIC DNA]</scope>
</reference>
<evidence type="ECO:0000259" key="9">
    <source>
        <dbReference type="Pfam" id="PF01225"/>
    </source>
</evidence>
<dbReference type="SUPFAM" id="SSF53244">
    <property type="entry name" value="MurD-like peptide ligases, peptide-binding domain"/>
    <property type="match status" value="1"/>
</dbReference>
<dbReference type="GO" id="GO:0071555">
    <property type="term" value="P:cell wall organization"/>
    <property type="evidence" value="ECO:0007669"/>
    <property type="project" value="UniProtKB-KW"/>
</dbReference>
<keyword evidence="2 7" id="KW-0132">Cell division</keyword>
<dbReference type="SUPFAM" id="SSF63418">
    <property type="entry name" value="MurE/MurF N-terminal domain"/>
    <property type="match status" value="1"/>
</dbReference>
<accession>A0A1F7YLP5</accession>
<feature type="binding site" evidence="7">
    <location>
        <position position="186"/>
    </location>
    <ligand>
        <name>UDP-N-acetyl-alpha-D-muramoyl-L-alanyl-D-glutamate</name>
        <dbReference type="ChEBI" id="CHEBI:83900"/>
    </ligand>
</feature>
<keyword evidence="7" id="KW-0963">Cytoplasm</keyword>
<comment type="function">
    <text evidence="7">Catalyzes the addition of an amino acid to the nucleotide precursor UDP-N-acetylmuramoyl-L-alanyl-D-glutamate (UMAG) in the biosynthesis of bacterial cell-wall peptidoglycan.</text>
</comment>
<evidence type="ECO:0000256" key="5">
    <source>
        <dbReference type="ARBA" id="ARBA00023306"/>
    </source>
</evidence>
<keyword evidence="3 7" id="KW-0133">Cell shape</keyword>
<comment type="PTM">
    <text evidence="7">Carboxylation is probably crucial for Mg(2+) binding and, consequently, for the gamma-phosphate positioning of ATP.</text>
</comment>
<keyword evidence="7" id="KW-0436">Ligase</keyword>
<dbReference type="NCBIfam" id="NF001126">
    <property type="entry name" value="PRK00139.1-4"/>
    <property type="match status" value="1"/>
</dbReference>
<dbReference type="NCBIfam" id="TIGR01085">
    <property type="entry name" value="murE"/>
    <property type="match status" value="1"/>
</dbReference>
<proteinExistence type="inferred from homology"/>
<dbReference type="GO" id="GO:0051301">
    <property type="term" value="P:cell division"/>
    <property type="evidence" value="ECO:0007669"/>
    <property type="project" value="UniProtKB-KW"/>
</dbReference>
<comment type="subcellular location">
    <subcellularLocation>
        <location evidence="7 8">Cytoplasm</location>
    </subcellularLocation>
</comment>
<evidence type="ECO:0000313" key="12">
    <source>
        <dbReference type="EMBL" id="OGM27518.1"/>
    </source>
</evidence>
<feature type="domain" description="Mur ligase C-terminal" evidence="10">
    <location>
        <begin position="336"/>
        <end position="483"/>
    </location>
</feature>
<dbReference type="Pfam" id="PF01225">
    <property type="entry name" value="Mur_ligase"/>
    <property type="match status" value="1"/>
</dbReference>
<evidence type="ECO:0000256" key="8">
    <source>
        <dbReference type="RuleBase" id="RU004135"/>
    </source>
</evidence>
<dbReference type="InterPro" id="IPR036615">
    <property type="entry name" value="Mur_ligase_C_dom_sf"/>
</dbReference>
<keyword evidence="7" id="KW-0460">Magnesium</keyword>
<dbReference type="InterPro" id="IPR035911">
    <property type="entry name" value="MurE/MurF_N"/>
</dbReference>
<evidence type="ECO:0000256" key="6">
    <source>
        <dbReference type="ARBA" id="ARBA00023316"/>
    </source>
</evidence>
<evidence type="ECO:0000313" key="13">
    <source>
        <dbReference type="Proteomes" id="UP000179221"/>
    </source>
</evidence>
<dbReference type="SUPFAM" id="SSF53623">
    <property type="entry name" value="MurD-like peptide ligases, catalytic domain"/>
    <property type="match status" value="1"/>
</dbReference>
<comment type="caution">
    <text evidence="7">Lacks conserved residue(s) required for the propagation of feature annotation.</text>
</comment>
<comment type="cofactor">
    <cofactor evidence="7">
        <name>Mg(2+)</name>
        <dbReference type="ChEBI" id="CHEBI:18420"/>
    </cofactor>
</comment>
<dbReference type="Gene3D" id="3.90.190.20">
    <property type="entry name" value="Mur ligase, C-terminal domain"/>
    <property type="match status" value="1"/>
</dbReference>
<organism evidence="12 13">
    <name type="scientific">Candidatus Woesebacteria bacterium RIFCSPHIGHO2_01_FULL_40_22</name>
    <dbReference type="NCBI Taxonomy" id="1802499"/>
    <lineage>
        <taxon>Bacteria</taxon>
        <taxon>Candidatus Woeseibacteriota</taxon>
    </lineage>
</organism>
<feature type="domain" description="Mur ligase central" evidence="11">
    <location>
        <begin position="113"/>
        <end position="314"/>
    </location>
</feature>
<dbReference type="InterPro" id="IPR005761">
    <property type="entry name" value="UDP-N-AcMur-Glu-dNH2Pim_ligase"/>
</dbReference>
<feature type="domain" description="Mur ligase N-terminal catalytic" evidence="9">
    <location>
        <begin position="33"/>
        <end position="100"/>
    </location>
</feature>
<dbReference type="Pfam" id="PF08245">
    <property type="entry name" value="Mur_ligase_M"/>
    <property type="match status" value="1"/>
</dbReference>
<dbReference type="EC" id="6.3.2.-" evidence="7"/>
<dbReference type="GO" id="GO:0016881">
    <property type="term" value="F:acid-amino acid ligase activity"/>
    <property type="evidence" value="ECO:0007669"/>
    <property type="project" value="UniProtKB-UniRule"/>
</dbReference>
<evidence type="ECO:0000259" key="11">
    <source>
        <dbReference type="Pfam" id="PF08245"/>
    </source>
</evidence>
<dbReference type="InterPro" id="IPR000713">
    <property type="entry name" value="Mur_ligase_N"/>
</dbReference>
<feature type="binding site" evidence="7">
    <location>
        <position position="34"/>
    </location>
    <ligand>
        <name>UDP-N-acetyl-alpha-D-muramoyl-L-alanyl-D-glutamate</name>
        <dbReference type="ChEBI" id="CHEBI:83900"/>
    </ligand>
</feature>
<feature type="binding site" evidence="7">
    <location>
        <position position="194"/>
    </location>
    <ligand>
        <name>UDP-N-acetyl-alpha-D-muramoyl-L-alanyl-D-glutamate</name>
        <dbReference type="ChEBI" id="CHEBI:83900"/>
    </ligand>
</feature>
<evidence type="ECO:0000259" key="10">
    <source>
        <dbReference type="Pfam" id="PF02875"/>
    </source>
</evidence>
<dbReference type="GO" id="GO:0000287">
    <property type="term" value="F:magnesium ion binding"/>
    <property type="evidence" value="ECO:0007669"/>
    <property type="project" value="UniProtKB-UniRule"/>
</dbReference>
<evidence type="ECO:0000256" key="7">
    <source>
        <dbReference type="HAMAP-Rule" id="MF_00208"/>
    </source>
</evidence>
<evidence type="ECO:0000256" key="1">
    <source>
        <dbReference type="ARBA" id="ARBA00005898"/>
    </source>
</evidence>
<dbReference type="InterPro" id="IPR004101">
    <property type="entry name" value="Mur_ligase_C"/>
</dbReference>
<dbReference type="HAMAP" id="MF_00208">
    <property type="entry name" value="MurE"/>
    <property type="match status" value="1"/>
</dbReference>
<comment type="caution">
    <text evidence="12">The sequence shown here is derived from an EMBL/GenBank/DDBJ whole genome shotgun (WGS) entry which is preliminary data.</text>
</comment>
<dbReference type="Pfam" id="PF02875">
    <property type="entry name" value="Mur_ligase_C"/>
    <property type="match status" value="1"/>
</dbReference>
<keyword evidence="7" id="KW-0067">ATP-binding</keyword>
<dbReference type="Proteomes" id="UP000179221">
    <property type="component" value="Unassembled WGS sequence"/>
</dbReference>
<dbReference type="EMBL" id="MGGL01000004">
    <property type="protein sequence ID" value="OGM27518.1"/>
    <property type="molecule type" value="Genomic_DNA"/>
</dbReference>
<dbReference type="Gene3D" id="3.40.1190.10">
    <property type="entry name" value="Mur-like, catalytic domain"/>
    <property type="match status" value="1"/>
</dbReference>